<dbReference type="KEGG" id="lww:115944908"/>
<dbReference type="OrthoDB" id="10478252at2759"/>
<dbReference type="RefSeq" id="XP_030897233.1">
    <property type="nucleotide sequence ID" value="XM_031041373.1"/>
</dbReference>
<accession>A0A7F8RWF3</accession>
<dbReference type="AlphaFoldDB" id="A0A7F8RWF3"/>
<protein>
    <submittedName>
        <fullName evidence="3">Proline-rich proteoglycan 2-like</fullName>
    </submittedName>
</protein>
<evidence type="ECO:0000313" key="3">
    <source>
        <dbReference type="RefSeq" id="XP_030897233.1"/>
    </source>
</evidence>
<evidence type="ECO:0000256" key="1">
    <source>
        <dbReference type="SAM" id="MobiDB-lite"/>
    </source>
</evidence>
<dbReference type="Proteomes" id="UP000245341">
    <property type="component" value="Unplaced"/>
</dbReference>
<dbReference type="GeneID" id="115944908"/>
<reference evidence="3" key="1">
    <citation type="submission" date="2025-08" db="UniProtKB">
        <authorList>
            <consortium name="RefSeq"/>
        </authorList>
    </citation>
    <scope>IDENTIFICATION</scope>
    <source>
        <tissue evidence="3">Liver</tissue>
    </source>
</reference>
<proteinExistence type="predicted"/>
<name>A0A7F8RWF3_LEPWE</name>
<keyword evidence="2" id="KW-1185">Reference proteome</keyword>
<gene>
    <name evidence="3" type="primary">LOC115944908</name>
</gene>
<organism evidence="2 3">
    <name type="scientific">Leptonychotes weddellii</name>
    <name type="common">Weddell seal</name>
    <name type="synonym">Otaria weddellii</name>
    <dbReference type="NCBI Taxonomy" id="9713"/>
    <lineage>
        <taxon>Eukaryota</taxon>
        <taxon>Metazoa</taxon>
        <taxon>Chordata</taxon>
        <taxon>Craniata</taxon>
        <taxon>Vertebrata</taxon>
        <taxon>Euteleostomi</taxon>
        <taxon>Mammalia</taxon>
        <taxon>Eutheria</taxon>
        <taxon>Laurasiatheria</taxon>
        <taxon>Carnivora</taxon>
        <taxon>Caniformia</taxon>
        <taxon>Pinnipedia</taxon>
        <taxon>Phocidae</taxon>
        <taxon>Monachinae</taxon>
        <taxon>Lobodontini</taxon>
        <taxon>Leptonychotes</taxon>
    </lineage>
</organism>
<sequence length="179" mass="19044">MLIASRVSVCVREQSECASPSRSRSSKQRLLPPPSTRSRPRPPVPSWGVSAWVGPPGPQGSLVRLPSARATCVAATSPSWGGRNLGGQTGQDGTEDEEGEPEPGTGRRSPSPLQPPPPQGFAPQRFPEPSAESSGRWTLGSGPAPPQYPPQNRVMKRGRPEGPAGDARRRWPPRPSGPR</sequence>
<feature type="region of interest" description="Disordered" evidence="1">
    <location>
        <begin position="13"/>
        <end position="179"/>
    </location>
</feature>
<feature type="compositionally biased region" description="Low complexity" evidence="1">
    <location>
        <begin position="102"/>
        <end position="111"/>
    </location>
</feature>
<evidence type="ECO:0000313" key="2">
    <source>
        <dbReference type="Proteomes" id="UP000245341"/>
    </source>
</evidence>
<feature type="compositionally biased region" description="Pro residues" evidence="1">
    <location>
        <begin position="31"/>
        <end position="45"/>
    </location>
</feature>